<reference evidence="1" key="2">
    <citation type="journal article" date="2015" name="Fish Shellfish Immunol.">
        <title>Early steps in the European eel (Anguilla anguilla)-Vibrio vulnificus interaction in the gills: Role of the RtxA13 toxin.</title>
        <authorList>
            <person name="Callol A."/>
            <person name="Pajuelo D."/>
            <person name="Ebbesson L."/>
            <person name="Teles M."/>
            <person name="MacKenzie S."/>
            <person name="Amaro C."/>
        </authorList>
    </citation>
    <scope>NUCLEOTIDE SEQUENCE</scope>
</reference>
<proteinExistence type="predicted"/>
<dbReference type="AlphaFoldDB" id="A0A0E9TA10"/>
<name>A0A0E9TA10_ANGAN</name>
<dbReference type="EMBL" id="GBXM01058121">
    <property type="protein sequence ID" value="JAH50456.1"/>
    <property type="molecule type" value="Transcribed_RNA"/>
</dbReference>
<organism evidence="1">
    <name type="scientific">Anguilla anguilla</name>
    <name type="common">European freshwater eel</name>
    <name type="synonym">Muraena anguilla</name>
    <dbReference type="NCBI Taxonomy" id="7936"/>
    <lineage>
        <taxon>Eukaryota</taxon>
        <taxon>Metazoa</taxon>
        <taxon>Chordata</taxon>
        <taxon>Craniata</taxon>
        <taxon>Vertebrata</taxon>
        <taxon>Euteleostomi</taxon>
        <taxon>Actinopterygii</taxon>
        <taxon>Neopterygii</taxon>
        <taxon>Teleostei</taxon>
        <taxon>Anguilliformes</taxon>
        <taxon>Anguillidae</taxon>
        <taxon>Anguilla</taxon>
    </lineage>
</organism>
<protein>
    <submittedName>
        <fullName evidence="1">Uncharacterized protein</fullName>
    </submittedName>
</protein>
<sequence length="50" mass="5088">MSGLSIGVCGLLGAVLIVKSDSSRKEGPAVSLLHAPRVKQPVTEGAAQCR</sequence>
<reference evidence="1" key="1">
    <citation type="submission" date="2014-11" db="EMBL/GenBank/DDBJ databases">
        <authorList>
            <person name="Amaro Gonzalez C."/>
        </authorList>
    </citation>
    <scope>NUCLEOTIDE SEQUENCE</scope>
</reference>
<accession>A0A0E9TA10</accession>
<evidence type="ECO:0000313" key="1">
    <source>
        <dbReference type="EMBL" id="JAH50456.1"/>
    </source>
</evidence>